<dbReference type="AlphaFoldDB" id="A0A4R0VLU8"/>
<name>A0A4R0VLU8_BIFLL</name>
<gene>
    <name evidence="1" type="ORF">MCC10116_0910</name>
</gene>
<comment type="caution">
    <text evidence="1">The sequence shown here is derived from an EMBL/GenBank/DDBJ whole genome shotgun (WGS) entry which is preliminary data.</text>
</comment>
<dbReference type="EMBL" id="SHTF01000013">
    <property type="protein sequence ID" value="TCF64389.1"/>
    <property type="molecule type" value="Genomic_DNA"/>
</dbReference>
<dbReference type="Proteomes" id="UP000292787">
    <property type="component" value="Unassembled WGS sequence"/>
</dbReference>
<dbReference type="RefSeq" id="WP_131205933.1">
    <property type="nucleotide sequence ID" value="NZ_SHTF01000013.1"/>
</dbReference>
<sequence length="80" mass="9358">MARIDNATVMQCDRCGKNKWYKDTTDPDIKTWYNVNRLDASGTGHDYLFCDQDYKEYANKLKDFDNSFDSWMQNGGKQNG</sequence>
<organism evidence="1 2">
    <name type="scientific">Bifidobacterium longum subsp. longum</name>
    <dbReference type="NCBI Taxonomy" id="1679"/>
    <lineage>
        <taxon>Bacteria</taxon>
        <taxon>Bacillati</taxon>
        <taxon>Actinomycetota</taxon>
        <taxon>Actinomycetes</taxon>
        <taxon>Bifidobacteriales</taxon>
        <taxon>Bifidobacteriaceae</taxon>
        <taxon>Bifidobacterium</taxon>
    </lineage>
</organism>
<reference evidence="1 2" key="1">
    <citation type="journal article" date="2018" name="Sci. Rep.">
        <title>Genomic diversity and distribution of Bifidobacterium longum subsp. longum across the human lifespan.</title>
        <authorList>
            <person name="Odamaki T."/>
            <person name="Bottacini F."/>
            <person name="Kato K."/>
            <person name="Mitsuyama E."/>
            <person name="Yoshida K."/>
            <person name="Horigome A."/>
            <person name="Xiao J.Z."/>
            <person name="van Sinderen D."/>
        </authorList>
    </citation>
    <scope>NUCLEOTIDE SEQUENCE [LARGE SCALE GENOMIC DNA]</scope>
    <source>
        <strain evidence="1 2">MCC10116</strain>
    </source>
</reference>
<evidence type="ECO:0000313" key="2">
    <source>
        <dbReference type="Proteomes" id="UP000292787"/>
    </source>
</evidence>
<proteinExistence type="predicted"/>
<protein>
    <submittedName>
        <fullName evidence="1">Uncharacterized protein</fullName>
    </submittedName>
</protein>
<accession>A0A4R0VLU8</accession>
<evidence type="ECO:0000313" key="1">
    <source>
        <dbReference type="EMBL" id="TCF64389.1"/>
    </source>
</evidence>